<feature type="domain" description="DUF4216" evidence="1">
    <location>
        <begin position="593"/>
        <end position="652"/>
    </location>
</feature>
<dbReference type="EMBL" id="BPVZ01000103">
    <property type="protein sequence ID" value="GKV33978.1"/>
    <property type="molecule type" value="Genomic_DNA"/>
</dbReference>
<dbReference type="PANTHER" id="PTHR48258:SF4">
    <property type="entry name" value="DUF4216 DOMAIN-CONTAINING PROTEIN"/>
    <property type="match status" value="1"/>
</dbReference>
<dbReference type="InterPro" id="IPR029480">
    <property type="entry name" value="Transpos_assoc"/>
</dbReference>
<dbReference type="InterPro" id="IPR025312">
    <property type="entry name" value="DUF4216"/>
</dbReference>
<reference evidence="3 4" key="1">
    <citation type="journal article" date="2021" name="Commun. Biol.">
        <title>The genome of Shorea leprosula (Dipterocarpaceae) highlights the ecological relevance of drought in aseasonal tropical rainforests.</title>
        <authorList>
            <person name="Ng K.K.S."/>
            <person name="Kobayashi M.J."/>
            <person name="Fawcett J.A."/>
            <person name="Hatakeyama M."/>
            <person name="Paape T."/>
            <person name="Ng C.H."/>
            <person name="Ang C.C."/>
            <person name="Tnah L.H."/>
            <person name="Lee C.T."/>
            <person name="Nishiyama T."/>
            <person name="Sese J."/>
            <person name="O'Brien M.J."/>
            <person name="Copetti D."/>
            <person name="Mohd Noor M.I."/>
            <person name="Ong R.C."/>
            <person name="Putra M."/>
            <person name="Sireger I.Z."/>
            <person name="Indrioko S."/>
            <person name="Kosugi Y."/>
            <person name="Izuno A."/>
            <person name="Isagi Y."/>
            <person name="Lee S.L."/>
            <person name="Shimizu K.K."/>
        </authorList>
    </citation>
    <scope>NUCLEOTIDE SEQUENCE [LARGE SCALE GENOMIC DNA]</scope>
    <source>
        <strain evidence="3">214</strain>
    </source>
</reference>
<feature type="domain" description="Transposase-associated" evidence="2">
    <location>
        <begin position="10"/>
        <end position="70"/>
    </location>
</feature>
<gene>
    <name evidence="3" type="ORF">SLEP1_g42409</name>
</gene>
<organism evidence="3 4">
    <name type="scientific">Rubroshorea leprosula</name>
    <dbReference type="NCBI Taxonomy" id="152421"/>
    <lineage>
        <taxon>Eukaryota</taxon>
        <taxon>Viridiplantae</taxon>
        <taxon>Streptophyta</taxon>
        <taxon>Embryophyta</taxon>
        <taxon>Tracheophyta</taxon>
        <taxon>Spermatophyta</taxon>
        <taxon>Magnoliopsida</taxon>
        <taxon>eudicotyledons</taxon>
        <taxon>Gunneridae</taxon>
        <taxon>Pentapetalae</taxon>
        <taxon>rosids</taxon>
        <taxon>malvids</taxon>
        <taxon>Malvales</taxon>
        <taxon>Dipterocarpaceae</taxon>
        <taxon>Rubroshorea</taxon>
    </lineage>
</organism>
<evidence type="ECO:0000313" key="3">
    <source>
        <dbReference type="EMBL" id="GKV33978.1"/>
    </source>
</evidence>
<accession>A0AAV5LA55</accession>
<keyword evidence="4" id="KW-1185">Reference proteome</keyword>
<dbReference type="InterPro" id="IPR004242">
    <property type="entry name" value="Transposase_21"/>
</dbReference>
<evidence type="ECO:0000259" key="2">
    <source>
        <dbReference type="Pfam" id="PF13963"/>
    </source>
</evidence>
<sequence length="734" mass="84551">MYRHRDEMGYWNNEFDVGVDSFLDFAFSQTDSMFCAKNMIRCPCTKCLNREWHHRPKVRAHLITNGFMDGATVIEDVVQFGCGFEDASGGDESIFEEPRGDAKKFFDLLQAAETPLFDGCDDGVTISKKFESQCYLECPVCGEPQFKQSDVHSAKPIARKSLWYLPIIPRLQRLYMSRKTTEHMIWHLNCCNENEKIVHPACGDAWKHFDRTHPDFANEPSNVRLGLCTDGFTPFGQSASPYSCWPVFVSIYNLPPAMCMKEEYVFLSLIIQGPQSPGKNIDVMLRPLIDDLKQLWYSGVQTYDSFRHQYFLMRVAIMWTTSDFPRRMHCLKLTVKNKARPEASICESYIMSEITNFISHYFDEGVDGRSDRPSRNIVGGFDTNCGLSIFTYVGKPIGSKIMRCYLTAEECKAASYYLLMNCEELRRWVKNPTNKAGAAIWGKAGGMEEEILQGTHGFYPKLKEPRAIKVNPRQLKLEKGDSWLFLTRKSKQFAPTKQEQPAVRSKARQIRNFLQGGKVRSDEFINVHEHIKGLSSGPKNTISCYNGYIVNGFRFQTATYGKNKRTMNYGFCVVGSIRTESDYDFYGVLQGVIQIEYFGSIHRQAVVLFKCDWYEIPPAHGVRVDQKHRLVDINPRRYLRAYEPFILASQANHEEGLAPYYQDDDPSLPHPINIYEISYELVQYYDGTLVEVHEEVDDKEEIGEKDDEGEWEDFETFDEENMEAYISENDSSDE</sequence>
<evidence type="ECO:0000259" key="1">
    <source>
        <dbReference type="Pfam" id="PF13952"/>
    </source>
</evidence>
<dbReference type="Proteomes" id="UP001054252">
    <property type="component" value="Unassembled WGS sequence"/>
</dbReference>
<dbReference type="Pfam" id="PF13952">
    <property type="entry name" value="DUF4216"/>
    <property type="match status" value="1"/>
</dbReference>
<proteinExistence type="predicted"/>
<dbReference type="Pfam" id="PF13963">
    <property type="entry name" value="Transpos_assoc"/>
    <property type="match status" value="1"/>
</dbReference>
<evidence type="ECO:0000313" key="4">
    <source>
        <dbReference type="Proteomes" id="UP001054252"/>
    </source>
</evidence>
<dbReference type="Pfam" id="PF02992">
    <property type="entry name" value="Transposase_21"/>
    <property type="match status" value="1"/>
</dbReference>
<dbReference type="PANTHER" id="PTHR48258">
    <property type="entry name" value="DUF4218 DOMAIN-CONTAINING PROTEIN-RELATED"/>
    <property type="match status" value="1"/>
</dbReference>
<name>A0AAV5LA55_9ROSI</name>
<comment type="caution">
    <text evidence="3">The sequence shown here is derived from an EMBL/GenBank/DDBJ whole genome shotgun (WGS) entry which is preliminary data.</text>
</comment>
<evidence type="ECO:0008006" key="5">
    <source>
        <dbReference type="Google" id="ProtNLM"/>
    </source>
</evidence>
<protein>
    <recommendedName>
        <fullName evidence="5">Transposase</fullName>
    </recommendedName>
</protein>
<dbReference type="AlphaFoldDB" id="A0AAV5LA55"/>